<dbReference type="EMBL" id="VSSQ01029596">
    <property type="protein sequence ID" value="MPM79784.1"/>
    <property type="molecule type" value="Genomic_DNA"/>
</dbReference>
<feature type="region of interest" description="Disordered" evidence="1">
    <location>
        <begin position="196"/>
        <end position="225"/>
    </location>
</feature>
<reference evidence="2" key="1">
    <citation type="submission" date="2019-08" db="EMBL/GenBank/DDBJ databases">
        <authorList>
            <person name="Kucharzyk K."/>
            <person name="Murdoch R.W."/>
            <person name="Higgins S."/>
            <person name="Loffler F."/>
        </authorList>
    </citation>
    <scope>NUCLEOTIDE SEQUENCE</scope>
</reference>
<name>A0A645CSB1_9ZZZZ</name>
<comment type="caution">
    <text evidence="2">The sequence shown here is derived from an EMBL/GenBank/DDBJ whole genome shotgun (WGS) entry which is preliminary data.</text>
</comment>
<evidence type="ECO:0000256" key="1">
    <source>
        <dbReference type="SAM" id="MobiDB-lite"/>
    </source>
</evidence>
<gene>
    <name evidence="2" type="ORF">SDC9_126826</name>
</gene>
<sequence length="453" mass="50286">MPLARHVVVVAVHRFHVGRERFGDDLAGGGDHVDHHCIAVTARVILRPTHGFDVVGKVLRTFLEVGEILVRQVGDVLTHVGLSQFDEQVADGVPHPARTGVQHEPHMIGLVEADFDEVVAGAQRSQMLVVVGVLQARVLFGDAREARQQGRPHGVDRGRRVFPGALVATALARRRAPVRHCRLDRRAQAVQVIRQVGGGQRGARRHHPAADIHPHRRRDDRPLRRDHAANGRTLAQVHVRHHRQMAIDEGHPGGVHQLLAGIVLDRDAFGPQLDRLALCHVLYLIRHFSFLSTRSTMVTASGTFLLHSIGGHGGTRTRSKPPPGITPMCGEALNAHHPKNLTQTPGLHPQIPLPAKAFGFTLHRSRHSFTGRSPFRVRAHVRFNVRWPKRPDEPVFSTSRPATFGGPVPCVAVRAAGRDGNVWRWFPASRRWFHTTSVAARQSIRRPHRNLGR</sequence>
<protein>
    <submittedName>
        <fullName evidence="2">Uncharacterized protein</fullName>
    </submittedName>
</protein>
<feature type="compositionally biased region" description="Basic and acidic residues" evidence="1">
    <location>
        <begin position="208"/>
        <end position="225"/>
    </location>
</feature>
<proteinExistence type="predicted"/>
<evidence type="ECO:0000313" key="2">
    <source>
        <dbReference type="EMBL" id="MPM79784.1"/>
    </source>
</evidence>
<accession>A0A645CSB1</accession>
<organism evidence="2">
    <name type="scientific">bioreactor metagenome</name>
    <dbReference type="NCBI Taxonomy" id="1076179"/>
    <lineage>
        <taxon>unclassified sequences</taxon>
        <taxon>metagenomes</taxon>
        <taxon>ecological metagenomes</taxon>
    </lineage>
</organism>
<dbReference type="AlphaFoldDB" id="A0A645CSB1"/>